<comment type="caution">
    <text evidence="1">The sequence shown here is derived from an EMBL/GenBank/DDBJ whole genome shotgun (WGS) entry which is preliminary data.</text>
</comment>
<gene>
    <name evidence="1" type="ORF">GJ691_15495</name>
</gene>
<dbReference type="Proteomes" id="UP000443153">
    <property type="component" value="Unassembled WGS sequence"/>
</dbReference>
<dbReference type="AlphaFoldDB" id="A0A6I2MPB9"/>
<evidence type="ECO:0000313" key="1">
    <source>
        <dbReference type="EMBL" id="MRX65558.1"/>
    </source>
</evidence>
<keyword evidence="2" id="KW-1185">Reference proteome</keyword>
<dbReference type="EMBL" id="WKJH01000024">
    <property type="protein sequence ID" value="MRX65558.1"/>
    <property type="molecule type" value="Genomic_DNA"/>
</dbReference>
<evidence type="ECO:0000313" key="2">
    <source>
        <dbReference type="Proteomes" id="UP000443153"/>
    </source>
</evidence>
<protein>
    <submittedName>
        <fullName evidence="1">DUF922 domain-containing protein</fullName>
    </submittedName>
</protein>
<proteinExistence type="predicted"/>
<dbReference type="RefSeq" id="WP_154368480.1">
    <property type="nucleotide sequence ID" value="NZ_CANMYZ010000006.1"/>
</dbReference>
<sequence length="159" mass="18910">MGHSQEYETIEWSADRKLTWADFKGRVPESDRAAAVTASGITYRFSTLYKNGELKVDFKVTTYFYPNKSWYQSHLCDTFILGHEQLHFDISELYAQKMRDRLAKSSFTENVKEEVKLIYREILEELEVYQDLYDQQTNFSRDSVQQSLWNNKIKDALRH</sequence>
<dbReference type="InterPro" id="IPR010321">
    <property type="entry name" value="DUF922"/>
</dbReference>
<organism evidence="1 2">
    <name type="scientific">Maribacter luteus</name>
    <dbReference type="NCBI Taxonomy" id="2594478"/>
    <lineage>
        <taxon>Bacteria</taxon>
        <taxon>Pseudomonadati</taxon>
        <taxon>Bacteroidota</taxon>
        <taxon>Flavobacteriia</taxon>
        <taxon>Flavobacteriales</taxon>
        <taxon>Flavobacteriaceae</taxon>
        <taxon>Maribacter</taxon>
    </lineage>
</organism>
<dbReference type="Pfam" id="PF06037">
    <property type="entry name" value="DUF922"/>
    <property type="match status" value="1"/>
</dbReference>
<dbReference type="OrthoDB" id="5431540at2"/>
<name>A0A6I2MPB9_9FLAO</name>
<reference evidence="1 2" key="1">
    <citation type="submission" date="2019-11" db="EMBL/GenBank/DDBJ databases">
        <title>Maribacter lutea sp. nov., a marine bacterium isolated from intertidal sand.</title>
        <authorList>
            <person name="Liu A."/>
        </authorList>
    </citation>
    <scope>NUCLEOTIDE SEQUENCE [LARGE SCALE GENOMIC DNA]</scope>
    <source>
        <strain evidence="1 2">RZ05</strain>
    </source>
</reference>
<accession>A0A6I2MPB9</accession>